<accession>A0ABT3N1E3</accession>
<keyword evidence="2" id="KW-1185">Reference proteome</keyword>
<gene>
    <name evidence="1" type="ORF">NX722_23025</name>
</gene>
<name>A0ABT3N1E3_9GAMM</name>
<sequence>MTGVSPKADENPAGYGFTLQEGISTAVSVYEAAHYAITGWRPAGFVYLIDAMDMAGFVVYDTMDTFSEPPVLEDIHEVCFLAPIPNTSIVGLVLPEGHNPLEPSWPEATNRLNLIVNPEYWSDSEMGLTAAKKVAGLFNA</sequence>
<evidence type="ECO:0000313" key="1">
    <source>
        <dbReference type="EMBL" id="MCW7555444.1"/>
    </source>
</evidence>
<dbReference type="Proteomes" id="UP001209854">
    <property type="component" value="Unassembled WGS sequence"/>
</dbReference>
<evidence type="ECO:0000313" key="2">
    <source>
        <dbReference type="Proteomes" id="UP001209854"/>
    </source>
</evidence>
<dbReference type="RefSeq" id="WP_262565201.1">
    <property type="nucleotide sequence ID" value="NZ_JAPFCC010000001.1"/>
</dbReference>
<dbReference type="EMBL" id="JAPFCC010000001">
    <property type="protein sequence ID" value="MCW7555444.1"/>
    <property type="molecule type" value="Genomic_DNA"/>
</dbReference>
<reference evidence="1 2" key="1">
    <citation type="submission" date="2022-10" db="EMBL/GenBank/DDBJ databases">
        <title>High-quality genome sequences of two octocoral-associated bacteria, Endozoicomonas euniceicola EF212 and Endozoicomonas gorgoniicola PS125.</title>
        <authorList>
            <person name="Chiou Y.-J."/>
            <person name="Chen Y.-H."/>
        </authorList>
    </citation>
    <scope>NUCLEOTIDE SEQUENCE [LARGE SCALE GENOMIC DNA]</scope>
    <source>
        <strain evidence="1 2">PS125</strain>
    </source>
</reference>
<protein>
    <submittedName>
        <fullName evidence="1">Uncharacterized protein</fullName>
    </submittedName>
</protein>
<proteinExistence type="predicted"/>
<organism evidence="1 2">
    <name type="scientific">Endozoicomonas gorgoniicola</name>
    <dbReference type="NCBI Taxonomy" id="1234144"/>
    <lineage>
        <taxon>Bacteria</taxon>
        <taxon>Pseudomonadati</taxon>
        <taxon>Pseudomonadota</taxon>
        <taxon>Gammaproteobacteria</taxon>
        <taxon>Oceanospirillales</taxon>
        <taxon>Endozoicomonadaceae</taxon>
        <taxon>Endozoicomonas</taxon>
    </lineage>
</organism>
<comment type="caution">
    <text evidence="1">The sequence shown here is derived from an EMBL/GenBank/DDBJ whole genome shotgun (WGS) entry which is preliminary data.</text>
</comment>